<evidence type="ECO:0000313" key="2">
    <source>
        <dbReference type="EMBL" id="KAJ6822703.1"/>
    </source>
</evidence>
<name>A0AAX6G2N4_IRIPA</name>
<proteinExistence type="predicted"/>
<dbReference type="Pfam" id="PF14144">
    <property type="entry name" value="DOG1"/>
    <property type="match status" value="1"/>
</dbReference>
<dbReference type="GO" id="GO:0043565">
    <property type="term" value="F:sequence-specific DNA binding"/>
    <property type="evidence" value="ECO:0007669"/>
    <property type="project" value="InterPro"/>
</dbReference>
<comment type="caution">
    <text evidence="2">The sequence shown here is derived from an EMBL/GenBank/DDBJ whole genome shotgun (WGS) entry which is preliminary data.</text>
</comment>
<accession>A0AAX6G2N4</accession>
<reference evidence="2" key="2">
    <citation type="submission" date="2023-04" db="EMBL/GenBank/DDBJ databases">
        <authorList>
            <person name="Bruccoleri R.E."/>
            <person name="Oakeley E.J."/>
            <person name="Faust A.-M."/>
            <person name="Dessus-Babus S."/>
            <person name="Altorfer M."/>
            <person name="Burckhardt D."/>
            <person name="Oertli M."/>
            <person name="Naumann U."/>
            <person name="Petersen F."/>
            <person name="Wong J."/>
        </authorList>
    </citation>
    <scope>NUCLEOTIDE SEQUENCE</scope>
    <source>
        <strain evidence="2">GSM-AAB239-AS_SAM_17_03QT</strain>
        <tissue evidence="2">Leaf</tissue>
    </source>
</reference>
<evidence type="ECO:0000259" key="1">
    <source>
        <dbReference type="PROSITE" id="PS51806"/>
    </source>
</evidence>
<dbReference type="AlphaFoldDB" id="A0AAX6G2N4"/>
<dbReference type="InterPro" id="IPR025422">
    <property type="entry name" value="TGA_domain"/>
</dbReference>
<reference evidence="2" key="1">
    <citation type="journal article" date="2023" name="GigaByte">
        <title>Genome assembly of the bearded iris, Iris pallida Lam.</title>
        <authorList>
            <person name="Bruccoleri R.E."/>
            <person name="Oakeley E.J."/>
            <person name="Faust A.M.E."/>
            <person name="Altorfer M."/>
            <person name="Dessus-Babus S."/>
            <person name="Burckhardt D."/>
            <person name="Oertli M."/>
            <person name="Naumann U."/>
            <person name="Petersen F."/>
            <person name="Wong J."/>
        </authorList>
    </citation>
    <scope>NUCLEOTIDE SEQUENCE</scope>
    <source>
        <strain evidence="2">GSM-AAB239-AS_SAM_17_03QT</strain>
    </source>
</reference>
<feature type="domain" description="DOG1" evidence="1">
    <location>
        <begin position="13"/>
        <end position="273"/>
    </location>
</feature>
<dbReference type="PANTHER" id="PTHR46354">
    <property type="entry name" value="DOG1 DOMAIN-CONTAINING PROTEIN"/>
    <property type="match status" value="1"/>
</dbReference>
<gene>
    <name evidence="2" type="ORF">M6B38_387170</name>
</gene>
<dbReference type="InterPro" id="IPR051886">
    <property type="entry name" value="Seed_Dev/Stress_Resp_Reg"/>
</dbReference>
<organism evidence="2 3">
    <name type="scientific">Iris pallida</name>
    <name type="common">Sweet iris</name>
    <dbReference type="NCBI Taxonomy" id="29817"/>
    <lineage>
        <taxon>Eukaryota</taxon>
        <taxon>Viridiplantae</taxon>
        <taxon>Streptophyta</taxon>
        <taxon>Embryophyta</taxon>
        <taxon>Tracheophyta</taxon>
        <taxon>Spermatophyta</taxon>
        <taxon>Magnoliopsida</taxon>
        <taxon>Liliopsida</taxon>
        <taxon>Asparagales</taxon>
        <taxon>Iridaceae</taxon>
        <taxon>Iridoideae</taxon>
        <taxon>Irideae</taxon>
        <taxon>Iris</taxon>
    </lineage>
</organism>
<dbReference type="PROSITE" id="PS51806">
    <property type="entry name" value="DOG1"/>
    <property type="match status" value="1"/>
</dbReference>
<dbReference type="PANTHER" id="PTHR46354:SF4">
    <property type="entry name" value="PROTEIN DOG1-LIKE 3"/>
    <property type="match status" value="1"/>
</dbReference>
<evidence type="ECO:0000313" key="3">
    <source>
        <dbReference type="Proteomes" id="UP001140949"/>
    </source>
</evidence>
<dbReference type="EMBL" id="JANAVB010023997">
    <property type="protein sequence ID" value="KAJ6822703.1"/>
    <property type="molecule type" value="Genomic_DNA"/>
</dbReference>
<protein>
    <submittedName>
        <fullName evidence="2">Transcription factor TGA6</fullName>
    </submittedName>
</protein>
<dbReference type="GO" id="GO:0006351">
    <property type="term" value="P:DNA-templated transcription"/>
    <property type="evidence" value="ECO:0007669"/>
    <property type="project" value="InterPro"/>
</dbReference>
<sequence length="287" mass="31701">MSSSELPVPSSDQEIFSEFYNCWLSEMERDLRLLYAMAAASPPPQGSQCIDALQVQVLVDRIVGHHEYYIRAKSASARGDVLPMFSPTWTSSTENLFYWVGGYRPSLAFHVLYSKSGLQLDSQLAKGMMPPLGPDFEAEGDLGDLSHSQLVRIDSLMRETIRHEREISEQEASAQESVGSTSMVAISHQVTEALLEPTSEGGGLTEPPPTMDAEMKESRVSMTKALEMADTLRLDTLKGIVKILRPLQAVHFLIAVSELILRVHEFGKRVDVSAKLRTTSSNKSATV</sequence>
<keyword evidence="3" id="KW-1185">Reference proteome</keyword>
<dbReference type="Proteomes" id="UP001140949">
    <property type="component" value="Unassembled WGS sequence"/>
</dbReference>